<dbReference type="InterPro" id="IPR007344">
    <property type="entry name" value="GrpB/CoaE"/>
</dbReference>
<dbReference type="SUPFAM" id="SSF81301">
    <property type="entry name" value="Nucleotidyltransferase"/>
    <property type="match status" value="1"/>
</dbReference>
<organism evidence="1 2">
    <name type="scientific">Kribbella caucasensis</name>
    <dbReference type="NCBI Taxonomy" id="2512215"/>
    <lineage>
        <taxon>Bacteria</taxon>
        <taxon>Bacillati</taxon>
        <taxon>Actinomycetota</taxon>
        <taxon>Actinomycetes</taxon>
        <taxon>Propionibacteriales</taxon>
        <taxon>Kribbellaceae</taxon>
        <taxon>Kribbella</taxon>
    </lineage>
</organism>
<dbReference type="OrthoDB" id="9799092at2"/>
<protein>
    <submittedName>
        <fullName evidence="1">GrpB-like predicted nucleotidyltransferase (UPF0157 family)</fullName>
    </submittedName>
</protein>
<comment type="caution">
    <text evidence="1">The sequence shown here is derived from an EMBL/GenBank/DDBJ whole genome shotgun (WGS) entry which is preliminary data.</text>
</comment>
<keyword evidence="2" id="KW-1185">Reference proteome</keyword>
<dbReference type="Proteomes" id="UP000295388">
    <property type="component" value="Unassembled WGS sequence"/>
</dbReference>
<evidence type="ECO:0000313" key="1">
    <source>
        <dbReference type="EMBL" id="TDO47313.1"/>
    </source>
</evidence>
<dbReference type="PANTHER" id="PTHR34822:SF1">
    <property type="entry name" value="GRPB FAMILY PROTEIN"/>
    <property type="match status" value="1"/>
</dbReference>
<dbReference type="InterPro" id="IPR043519">
    <property type="entry name" value="NT_sf"/>
</dbReference>
<dbReference type="AlphaFoldDB" id="A0A4R6KE46"/>
<keyword evidence="1" id="KW-0808">Transferase</keyword>
<dbReference type="Gene3D" id="3.30.460.10">
    <property type="entry name" value="Beta Polymerase, domain 2"/>
    <property type="match status" value="1"/>
</dbReference>
<gene>
    <name evidence="1" type="ORF">EV643_109206</name>
</gene>
<accession>A0A4R6KE46</accession>
<evidence type="ECO:0000313" key="2">
    <source>
        <dbReference type="Proteomes" id="UP000295388"/>
    </source>
</evidence>
<proteinExistence type="predicted"/>
<dbReference type="Pfam" id="PF04229">
    <property type="entry name" value="GrpB"/>
    <property type="match status" value="1"/>
</dbReference>
<reference evidence="1 2" key="1">
    <citation type="submission" date="2019-03" db="EMBL/GenBank/DDBJ databases">
        <title>Genomic Encyclopedia of Type Strains, Phase III (KMG-III): the genomes of soil and plant-associated and newly described type strains.</title>
        <authorList>
            <person name="Whitman W."/>
        </authorList>
    </citation>
    <scope>NUCLEOTIDE SEQUENCE [LARGE SCALE GENOMIC DNA]</scope>
    <source>
        <strain evidence="1 2">VKM Ac-2527</strain>
    </source>
</reference>
<sequence>MSEGIVVVPYDDAWPVIFAAIGTRLRRELGDTALRIDHIGSTAVPGLDAKPIVDIQISVASFEPLDAFRLPIERAGFGYRPDNPERTKRYFREQPGERRTHIHVRRAGSFSEQFALLFREFLRSHPDHAQNYADLKHRLAKQFSSPEQRHDYVEAKAPFIWQTIHLADEWSQSTGWEPPTSDC</sequence>
<dbReference type="GO" id="GO:0016740">
    <property type="term" value="F:transferase activity"/>
    <property type="evidence" value="ECO:0007669"/>
    <property type="project" value="UniProtKB-KW"/>
</dbReference>
<dbReference type="PANTHER" id="PTHR34822">
    <property type="entry name" value="GRPB DOMAIN PROTEIN (AFU_ORTHOLOGUE AFUA_1G01530)"/>
    <property type="match status" value="1"/>
</dbReference>
<dbReference type="EMBL" id="SNWQ01000009">
    <property type="protein sequence ID" value="TDO47313.1"/>
    <property type="molecule type" value="Genomic_DNA"/>
</dbReference>
<dbReference type="RefSeq" id="WP_133801684.1">
    <property type="nucleotide sequence ID" value="NZ_SNWQ01000009.1"/>
</dbReference>
<name>A0A4R6KE46_9ACTN</name>